<dbReference type="InterPro" id="IPR029055">
    <property type="entry name" value="Ntn_hydrolases_N"/>
</dbReference>
<dbReference type="InterPro" id="IPR043137">
    <property type="entry name" value="GGT_ssub_C"/>
</dbReference>
<dbReference type="InParanoid" id="W5M0R8"/>
<name>W5M0R8_LEPOC</name>
<dbReference type="EMBL" id="AHAT01022467">
    <property type="status" value="NOT_ANNOTATED_CDS"/>
    <property type="molecule type" value="Genomic_DNA"/>
</dbReference>
<reference evidence="5" key="1">
    <citation type="submission" date="2011-12" db="EMBL/GenBank/DDBJ databases">
        <title>The Draft Genome of Lepisosteus oculatus.</title>
        <authorList>
            <consortium name="The Broad Institute Genome Assembly &amp; Analysis Group"/>
            <consortium name="Computational R&amp;D Group"/>
            <consortium name="and Sequencing Platform"/>
            <person name="Di Palma F."/>
            <person name="Alfoldi J."/>
            <person name="Johnson J."/>
            <person name="Berlin A."/>
            <person name="Gnerre S."/>
            <person name="Jaffe D."/>
            <person name="MacCallum I."/>
            <person name="Young S."/>
            <person name="Walker B.J."/>
            <person name="Lander E.S."/>
            <person name="Lindblad-Toh K."/>
        </authorList>
    </citation>
    <scope>NUCLEOTIDE SEQUENCE [LARGE SCALE GENOMIC DNA]</scope>
</reference>
<evidence type="ECO:0000313" key="5">
    <source>
        <dbReference type="Proteomes" id="UP000018468"/>
    </source>
</evidence>
<dbReference type="Gene3D" id="1.10.246.130">
    <property type="match status" value="1"/>
</dbReference>
<evidence type="ECO:0000256" key="1">
    <source>
        <dbReference type="ARBA" id="ARBA00009381"/>
    </source>
</evidence>
<dbReference type="PRINTS" id="PR01210">
    <property type="entry name" value="GGTRANSPTASE"/>
</dbReference>
<dbReference type="Gene3D" id="3.60.20.40">
    <property type="match status" value="1"/>
</dbReference>
<dbReference type="SUPFAM" id="SSF56235">
    <property type="entry name" value="N-terminal nucleophile aminohydrolases (Ntn hydrolases)"/>
    <property type="match status" value="1"/>
</dbReference>
<dbReference type="OMA" id="EGNMVSY"/>
<dbReference type="AlphaFoldDB" id="W5M0R8"/>
<organism evidence="4 5">
    <name type="scientific">Lepisosteus oculatus</name>
    <name type="common">Spotted gar</name>
    <dbReference type="NCBI Taxonomy" id="7918"/>
    <lineage>
        <taxon>Eukaryota</taxon>
        <taxon>Metazoa</taxon>
        <taxon>Chordata</taxon>
        <taxon>Craniata</taxon>
        <taxon>Vertebrata</taxon>
        <taxon>Euteleostomi</taxon>
        <taxon>Actinopterygii</taxon>
        <taxon>Neopterygii</taxon>
        <taxon>Holostei</taxon>
        <taxon>Semionotiformes</taxon>
        <taxon>Lepisosteidae</taxon>
        <taxon>Lepisosteus</taxon>
    </lineage>
</organism>
<sequence>MLPQMTFSSRRSPVVCLNGCVASSQPLASLVGVDILKKGGNAADAAVAVAAALAVTEPCSTGVGGDCFCLFYDAKTREVRGLNGSGRSPRALSLDALERLGFSESNPPSPFHALRVTVPGAAAGWCDAVQDFGSRKLSLGDILQPAIDLAERGFPVAGITAHHWEKWAKTLESAGKKLAENFLLNSKAPKQGEVFANPLLAQTFKEIAVHGKSGFYEGRIAEAVVDVVRSNGGVLCLEDLKCHTSSRVRPIYTDYKGVRLWEIPPNGQGIAALIALNILENFSVQEMGHNSADYLHVLTDALKLGVSDTSHYCADPEQVRVPVGGLLEKEYSRRRAGLISMEKPPANRARSSCEHGAPEGGDTVYFTVVDREGNACSFINSNYMGFGTGLAPAGCGFTLQNRGSGFSLLREHRNCVGPAKRPFHTIIPALLTAVDTGRLLCTFGVMGALMQPQGHVQVLLNMLEFGMNPQEALDAPRIFVQYNKRMQAWQLSLEEGIMEGVAKELELRGHSVRWPVSGHDRAEFGRGQVIADGCWWDPDSYSPEQSGRVWWAGSDPRADGCAVGY</sequence>
<comment type="similarity">
    <text evidence="1">Belongs to the gamma-glutamyltransferase family.</text>
</comment>
<feature type="active site" description="Nucleophile" evidence="2">
    <location>
        <position position="363"/>
    </location>
</feature>
<reference evidence="4" key="2">
    <citation type="submission" date="2025-08" db="UniProtKB">
        <authorList>
            <consortium name="Ensembl"/>
        </authorList>
    </citation>
    <scope>IDENTIFICATION</scope>
</reference>
<dbReference type="PANTHER" id="PTHR43881:SF1">
    <property type="entry name" value="GAMMA-GLUTAMYLTRANSPEPTIDASE (AFU_ORTHOLOGUE AFUA_4G13580)"/>
    <property type="match status" value="1"/>
</dbReference>
<evidence type="ECO:0000256" key="2">
    <source>
        <dbReference type="PIRSR" id="PIRSR600101-1"/>
    </source>
</evidence>
<feature type="binding site" evidence="3">
    <location>
        <position position="448"/>
    </location>
    <ligand>
        <name>L-glutamate</name>
        <dbReference type="ChEBI" id="CHEBI:29985"/>
    </ligand>
</feature>
<evidence type="ECO:0000313" key="4">
    <source>
        <dbReference type="Ensembl" id="ENSLOCP00000001975.1"/>
    </source>
</evidence>
<accession>W5M0R8</accession>
<dbReference type="HOGENOM" id="CLU_014813_3_1_1"/>
<dbReference type="Proteomes" id="UP000018468">
    <property type="component" value="Linkage group LG14"/>
</dbReference>
<dbReference type="Ensembl" id="ENSLOCT00000001980.1">
    <property type="protein sequence ID" value="ENSLOCP00000001975.1"/>
    <property type="gene ID" value="ENSLOCG00000001711.1"/>
</dbReference>
<dbReference type="eggNOG" id="KOG2410">
    <property type="taxonomic scope" value="Eukaryota"/>
</dbReference>
<dbReference type="GO" id="GO:0036374">
    <property type="term" value="F:glutathione hydrolase activity"/>
    <property type="evidence" value="ECO:0007669"/>
    <property type="project" value="InterPro"/>
</dbReference>
<evidence type="ECO:0000256" key="3">
    <source>
        <dbReference type="PIRSR" id="PIRSR600101-2"/>
    </source>
</evidence>
<dbReference type="PANTHER" id="PTHR43881">
    <property type="entry name" value="GAMMA-GLUTAMYLTRANSPEPTIDASE (AFU_ORTHOLOGUE AFUA_4G13580)"/>
    <property type="match status" value="1"/>
</dbReference>
<dbReference type="NCBIfam" id="TIGR00066">
    <property type="entry name" value="g_glut_trans"/>
    <property type="match status" value="1"/>
</dbReference>
<dbReference type="EMBL" id="AHAT01022466">
    <property type="status" value="NOT_ANNOTATED_CDS"/>
    <property type="molecule type" value="Genomic_DNA"/>
</dbReference>
<proteinExistence type="inferred from homology"/>
<dbReference type="InterPro" id="IPR000101">
    <property type="entry name" value="GGT_peptidase"/>
</dbReference>
<dbReference type="STRING" id="7918.ENSLOCP00000001975"/>
<dbReference type="GeneTree" id="ENSGT00940000165445"/>
<keyword evidence="5" id="KW-1185">Reference proteome</keyword>
<dbReference type="GO" id="GO:0006751">
    <property type="term" value="P:glutathione catabolic process"/>
    <property type="evidence" value="ECO:0007669"/>
    <property type="project" value="InterPro"/>
</dbReference>
<reference evidence="4" key="3">
    <citation type="submission" date="2025-09" db="UniProtKB">
        <authorList>
            <consortium name="Ensembl"/>
        </authorList>
    </citation>
    <scope>IDENTIFICATION</scope>
</reference>
<dbReference type="InterPro" id="IPR043138">
    <property type="entry name" value="GGT_lsub"/>
</dbReference>
<dbReference type="Bgee" id="ENSLOCG00000001711">
    <property type="expression patterns" value="Expressed in testis and 13 other cell types or tissues"/>
</dbReference>
<dbReference type="Pfam" id="PF01019">
    <property type="entry name" value="G_glu_transpept"/>
    <property type="match status" value="1"/>
</dbReference>
<dbReference type="InterPro" id="IPR052896">
    <property type="entry name" value="GGT-like_enzyme"/>
</dbReference>
<protein>
    <submittedName>
        <fullName evidence="4">Uncharacterized protein</fullName>
    </submittedName>
</protein>